<dbReference type="Gene3D" id="3.40.605.10">
    <property type="entry name" value="Aldehyde Dehydrogenase, Chain A, domain 1"/>
    <property type="match status" value="1"/>
</dbReference>
<evidence type="ECO:0000256" key="5">
    <source>
        <dbReference type="RuleBase" id="RU003345"/>
    </source>
</evidence>
<keyword evidence="3" id="KW-0520">NAD</keyword>
<dbReference type="RefSeq" id="WP_379865244.1">
    <property type="nucleotide sequence ID" value="NZ_JBHTBW010000037.1"/>
</dbReference>
<evidence type="ECO:0000313" key="8">
    <source>
        <dbReference type="Proteomes" id="UP001596500"/>
    </source>
</evidence>
<protein>
    <submittedName>
        <fullName evidence="7">Aldehyde dehydrogenase family protein</fullName>
    </submittedName>
</protein>
<feature type="domain" description="Aldehyde dehydrogenase" evidence="6">
    <location>
        <begin position="8"/>
        <end position="389"/>
    </location>
</feature>
<sequence>MGSCACFDKSAIIEKAAQILENRKEEVINLIIDETGSSFVKANFEVNSAIHFMKETATYPLRMRGEILPSLIPGKENRVYRIPLGVVGVIAPWNVPLHLAMRSVTAALAAGNGVVLKPDLQTFIAGGIIIAEVFQEAGIPDGLLNVIVYDLNEIGDYFLEHPVPRMISFTGSTAAGRHIATVAAQHLKKAALELGGNSAFVVLDDADVEQAASAAVFGKFIHQGQICMSVNRIIVDRKIYKQFVDVFMEKVCKIKVGNPAEHDTIIGPLINRKQVDRILNLIDKSVQEGAKLIFKGNVKGNLMEPFILIDARNDMAIAQNEIFGPVAVIIPVDSEEEAIEAANGTLYGLSGSVFAGTIERGIRVAEQIQTGMIHVNDQSVNDEPRQYPFS</sequence>
<evidence type="ECO:0000313" key="7">
    <source>
        <dbReference type="EMBL" id="MFC7441779.1"/>
    </source>
</evidence>
<evidence type="ECO:0000256" key="1">
    <source>
        <dbReference type="ARBA" id="ARBA00009986"/>
    </source>
</evidence>
<dbReference type="Pfam" id="PF00171">
    <property type="entry name" value="Aldedh"/>
    <property type="match status" value="1"/>
</dbReference>
<dbReference type="Gene3D" id="3.40.309.10">
    <property type="entry name" value="Aldehyde Dehydrogenase, Chain A, domain 2"/>
    <property type="match status" value="1"/>
</dbReference>
<keyword evidence="2 5" id="KW-0560">Oxidoreductase</keyword>
<dbReference type="EMBL" id="JBHTBW010000037">
    <property type="protein sequence ID" value="MFC7441779.1"/>
    <property type="molecule type" value="Genomic_DNA"/>
</dbReference>
<dbReference type="InterPro" id="IPR016163">
    <property type="entry name" value="Ald_DH_C"/>
</dbReference>
<dbReference type="PROSITE" id="PS00687">
    <property type="entry name" value="ALDEHYDE_DEHYDR_GLU"/>
    <property type="match status" value="1"/>
</dbReference>
<organism evidence="7 8">
    <name type="scientific">Laceyella putida</name>
    <dbReference type="NCBI Taxonomy" id="110101"/>
    <lineage>
        <taxon>Bacteria</taxon>
        <taxon>Bacillati</taxon>
        <taxon>Bacillota</taxon>
        <taxon>Bacilli</taxon>
        <taxon>Bacillales</taxon>
        <taxon>Thermoactinomycetaceae</taxon>
        <taxon>Laceyella</taxon>
    </lineage>
</organism>
<dbReference type="Proteomes" id="UP001596500">
    <property type="component" value="Unassembled WGS sequence"/>
</dbReference>
<comment type="similarity">
    <text evidence="1 5">Belongs to the aldehyde dehydrogenase family.</text>
</comment>
<comment type="caution">
    <text evidence="7">The sequence shown here is derived from an EMBL/GenBank/DDBJ whole genome shotgun (WGS) entry which is preliminary data.</text>
</comment>
<dbReference type="InterPro" id="IPR016161">
    <property type="entry name" value="Ald_DH/histidinol_DH"/>
</dbReference>
<accession>A0ABW2RLC2</accession>
<feature type="active site" evidence="4">
    <location>
        <position position="193"/>
    </location>
</feature>
<dbReference type="PANTHER" id="PTHR42986:SF1">
    <property type="entry name" value="BENZALDEHYDE DEHYDROGENASE YFMT"/>
    <property type="match status" value="1"/>
</dbReference>
<dbReference type="SUPFAM" id="SSF53720">
    <property type="entry name" value="ALDH-like"/>
    <property type="match status" value="1"/>
</dbReference>
<evidence type="ECO:0000256" key="3">
    <source>
        <dbReference type="ARBA" id="ARBA00023027"/>
    </source>
</evidence>
<reference evidence="8" key="1">
    <citation type="journal article" date="2019" name="Int. J. Syst. Evol. Microbiol.">
        <title>The Global Catalogue of Microorganisms (GCM) 10K type strain sequencing project: providing services to taxonomists for standard genome sequencing and annotation.</title>
        <authorList>
            <consortium name="The Broad Institute Genomics Platform"/>
            <consortium name="The Broad Institute Genome Sequencing Center for Infectious Disease"/>
            <person name="Wu L."/>
            <person name="Ma J."/>
        </authorList>
    </citation>
    <scope>NUCLEOTIDE SEQUENCE [LARGE SCALE GENOMIC DNA]</scope>
    <source>
        <strain evidence="8">CGMCC 1.12942</strain>
    </source>
</reference>
<evidence type="ECO:0000256" key="2">
    <source>
        <dbReference type="ARBA" id="ARBA00023002"/>
    </source>
</evidence>
<name>A0ABW2RLC2_9BACL</name>
<dbReference type="InterPro" id="IPR016162">
    <property type="entry name" value="Ald_DH_N"/>
</dbReference>
<dbReference type="PANTHER" id="PTHR42986">
    <property type="entry name" value="BENZALDEHYDE DEHYDROGENASE YFMT"/>
    <property type="match status" value="1"/>
</dbReference>
<dbReference type="InterPro" id="IPR015590">
    <property type="entry name" value="Aldehyde_DH_dom"/>
</dbReference>
<gene>
    <name evidence="7" type="ORF">ACFQNG_11790</name>
</gene>
<evidence type="ECO:0000259" key="6">
    <source>
        <dbReference type="Pfam" id="PF00171"/>
    </source>
</evidence>
<evidence type="ECO:0000256" key="4">
    <source>
        <dbReference type="PROSITE-ProRule" id="PRU10007"/>
    </source>
</evidence>
<proteinExistence type="inferred from homology"/>
<keyword evidence="8" id="KW-1185">Reference proteome</keyword>
<dbReference type="InterPro" id="IPR029510">
    <property type="entry name" value="Ald_DH_CS_GLU"/>
</dbReference>